<accession>A0A7Z7AXV6</accession>
<proteinExistence type="predicted"/>
<keyword evidence="3" id="KW-1185">Reference proteome</keyword>
<protein>
    <submittedName>
        <fullName evidence="2">Uncharacterized protein</fullName>
    </submittedName>
</protein>
<dbReference type="OrthoDB" id="132814at2157"/>
<dbReference type="EMBL" id="FNCA01000007">
    <property type="protein sequence ID" value="SDG10554.1"/>
    <property type="molecule type" value="Genomic_DNA"/>
</dbReference>
<name>A0A7Z7AXV6_9EURY</name>
<gene>
    <name evidence="2" type="ORF">SAMN04488589_2167</name>
</gene>
<organism evidence="2 3">
    <name type="scientific">Methanolobus vulcani</name>
    <dbReference type="NCBI Taxonomy" id="38026"/>
    <lineage>
        <taxon>Archaea</taxon>
        <taxon>Methanobacteriati</taxon>
        <taxon>Methanobacteriota</taxon>
        <taxon>Stenosarchaea group</taxon>
        <taxon>Methanomicrobia</taxon>
        <taxon>Methanosarcinales</taxon>
        <taxon>Methanosarcinaceae</taxon>
        <taxon>Methanolobus</taxon>
    </lineage>
</organism>
<comment type="caution">
    <text evidence="2">The sequence shown here is derived from an EMBL/GenBank/DDBJ whole genome shotgun (WGS) entry which is preliminary data.</text>
</comment>
<reference evidence="2 3" key="1">
    <citation type="submission" date="2016-10" db="EMBL/GenBank/DDBJ databases">
        <authorList>
            <person name="Varghese N."/>
            <person name="Submissions S."/>
        </authorList>
    </citation>
    <scope>NUCLEOTIDE SEQUENCE [LARGE SCALE GENOMIC DNA]</scope>
    <source>
        <strain evidence="2 3">PL 12/M</strain>
    </source>
</reference>
<keyword evidence="1" id="KW-1133">Transmembrane helix</keyword>
<dbReference type="RefSeq" id="WP_154717853.1">
    <property type="nucleotide sequence ID" value="NZ_FNCA01000007.1"/>
</dbReference>
<dbReference type="Proteomes" id="UP000199259">
    <property type="component" value="Unassembled WGS sequence"/>
</dbReference>
<keyword evidence="1" id="KW-0472">Membrane</keyword>
<evidence type="ECO:0000313" key="3">
    <source>
        <dbReference type="Proteomes" id="UP000199259"/>
    </source>
</evidence>
<sequence>MKVVTKILIGTFIIVLILISVVLNGIFLNYHEWRSNDLRNNYVYTVQITGLEGQIVNETTKIVVPIPANINGSFVSVPAQKEPTLSQKFVHEYVLHTPLEYRKGPYFKNTTEAFDYRAIEGNWTSYVINTEEGFMLCFQTNESVLENIYLRDQIVVDHVNGLNPLDKSNPILFPASNFSDAENISFEDMGIYHLEPAYTYDSFINTSNNLNKKELHFSVNLDVKERISKGSNEYKIKLLTDINNSGKTIVNVIISEPISKIAPS</sequence>
<evidence type="ECO:0000256" key="1">
    <source>
        <dbReference type="SAM" id="Phobius"/>
    </source>
</evidence>
<dbReference type="AlphaFoldDB" id="A0A7Z7AXV6"/>
<keyword evidence="1" id="KW-0812">Transmembrane</keyword>
<evidence type="ECO:0000313" key="2">
    <source>
        <dbReference type="EMBL" id="SDG10554.1"/>
    </source>
</evidence>
<feature type="transmembrane region" description="Helical" evidence="1">
    <location>
        <begin position="7"/>
        <end position="30"/>
    </location>
</feature>